<evidence type="ECO:0000313" key="1">
    <source>
        <dbReference type="EMBL" id="RHC22551.1"/>
    </source>
</evidence>
<organism evidence="1 2">
    <name type="scientific">Bacteroides stercoris</name>
    <dbReference type="NCBI Taxonomy" id="46506"/>
    <lineage>
        <taxon>Bacteria</taxon>
        <taxon>Pseudomonadati</taxon>
        <taxon>Bacteroidota</taxon>
        <taxon>Bacteroidia</taxon>
        <taxon>Bacteroidales</taxon>
        <taxon>Bacteroidaceae</taxon>
        <taxon>Bacteroides</taxon>
    </lineage>
</organism>
<proteinExistence type="predicted"/>
<sequence length="210" mass="24652">MEYWRTFQLVSTVYLNGENRIWKKCITYSWEFMHKNEEINFQEIIGSSSKKECQIKALVKGKGLTAKSISDFEQIRMPEFAEVSHLFLIREDVLNINDLSSINGISFKRVSVHGDFPFNYMVLIFNEVVDCIDNIHSKIEEFDCLSTLVLDESKIPQSVDGFFLKGWNKYGFYKSIVNENMKMRLLHLYKANDFLRFKEVQTNRITITNG</sequence>
<protein>
    <submittedName>
        <fullName evidence="1">Uncharacterized protein</fullName>
    </submittedName>
</protein>
<dbReference type="RefSeq" id="WP_117899969.1">
    <property type="nucleotide sequence ID" value="NZ_QSHQ01000084.1"/>
</dbReference>
<comment type="caution">
    <text evidence="1">The sequence shown here is derived from an EMBL/GenBank/DDBJ whole genome shotgun (WGS) entry which is preliminary data.</text>
</comment>
<name>A0A413ZGK9_BACSE</name>
<gene>
    <name evidence="1" type="ORF">DW853_18535</name>
</gene>
<dbReference type="EMBL" id="QSHQ01000084">
    <property type="protein sequence ID" value="RHC22551.1"/>
    <property type="molecule type" value="Genomic_DNA"/>
</dbReference>
<accession>A0A413ZGK9</accession>
<evidence type="ECO:0000313" key="2">
    <source>
        <dbReference type="Proteomes" id="UP000285305"/>
    </source>
</evidence>
<dbReference type="AlphaFoldDB" id="A0A413ZGK9"/>
<dbReference type="Proteomes" id="UP000285305">
    <property type="component" value="Unassembled WGS sequence"/>
</dbReference>
<reference evidence="1 2" key="1">
    <citation type="submission" date="2018-08" db="EMBL/GenBank/DDBJ databases">
        <title>A genome reference for cultivated species of the human gut microbiota.</title>
        <authorList>
            <person name="Zou Y."/>
            <person name="Xue W."/>
            <person name="Luo G."/>
        </authorList>
    </citation>
    <scope>NUCLEOTIDE SEQUENCE [LARGE SCALE GENOMIC DNA]</scope>
    <source>
        <strain evidence="1 2">AM36-9BH</strain>
    </source>
</reference>